<dbReference type="PATRIC" id="fig|305.107.peg.393"/>
<feature type="signal peptide" evidence="1">
    <location>
        <begin position="1"/>
        <end position="23"/>
    </location>
</feature>
<dbReference type="InterPro" id="IPR053167">
    <property type="entry name" value="Spore_coat_component"/>
</dbReference>
<dbReference type="EMBL" id="CP085043">
    <property type="protein sequence ID" value="UZF15735.1"/>
    <property type="molecule type" value="Genomic_DNA"/>
</dbReference>
<dbReference type="EMBL" id="LN899820">
    <property type="protein sequence ID" value="CUV56056.1"/>
    <property type="molecule type" value="Genomic_DNA"/>
</dbReference>
<dbReference type="EMBL" id="LN899824">
    <property type="protein sequence ID" value="CUV30980.1"/>
    <property type="molecule type" value="Genomic_DNA"/>
</dbReference>
<dbReference type="EMBL" id="LN899827">
    <property type="protein sequence ID" value="CUV44181.1"/>
    <property type="molecule type" value="Genomic_DNA"/>
</dbReference>
<gene>
    <name evidence="12" type="ORF">LH706_04630</name>
    <name evidence="4" type="ORF">PSS4_v1_60029</name>
    <name evidence="11" type="ORF">RD1301_v1_1420011</name>
    <name evidence="3" type="ORF">RSP824_03845</name>
    <name evidence="5" type="ORF">RUN1744_v1_690077</name>
    <name evidence="6" type="ORF">RUN1985_v1_760097</name>
    <name evidence="10" type="ORF">RUN215_v1_650052</name>
    <name evidence="7" type="ORF">TD1301_v1_2790010</name>
    <name evidence="8" type="ORF">TF3108_v1_1250077</name>
    <name evidence="9" type="ORF">TO10_v1_130093</name>
</gene>
<reference evidence="3" key="2">
    <citation type="submission" date="2018-01" db="EMBL/GenBank/DDBJ databases">
        <title>Ralstonia pseudosolanacearum P824 infects blueberry.</title>
        <authorList>
            <person name="Bocsanczy A.M."/>
            <person name="Norman D.J."/>
        </authorList>
    </citation>
    <scope>NUCLEOTIDE SEQUENCE</scope>
    <source>
        <strain evidence="3">P824</strain>
    </source>
</reference>
<evidence type="ECO:0000313" key="11">
    <source>
        <dbReference type="EMBL" id="CUV61314.1"/>
    </source>
</evidence>
<evidence type="ECO:0000313" key="5">
    <source>
        <dbReference type="EMBL" id="CUV24701.1"/>
    </source>
</evidence>
<dbReference type="AlphaFoldDB" id="A0A0K1ZHX1"/>
<evidence type="ECO:0000313" key="9">
    <source>
        <dbReference type="EMBL" id="CUV44181.1"/>
    </source>
</evidence>
<evidence type="ECO:0000313" key="13">
    <source>
        <dbReference type="Proteomes" id="UP000262427"/>
    </source>
</evidence>
<evidence type="ECO:0000313" key="4">
    <source>
        <dbReference type="EMBL" id="CUV16271.1"/>
    </source>
</evidence>
<sequence>MKAFALKTALAAVLCSAAAVASAASTSSSFGVSTTVNAICVINSAGALTFTAFDPSQGAQASTSSISVNCSNTTPFNISLDAGAGPSATVASRVMTSGGNTLTYSLFQDSGHTSVWGNTVGTNTVAGTGAGMAPANAITKTVYGLIPSQPNTVPGSYADTVTVTVTY</sequence>
<dbReference type="EMBL" id="LN899821">
    <property type="protein sequence ID" value="CUV16271.1"/>
    <property type="molecule type" value="Genomic_DNA"/>
</dbReference>
<accession>A0A0K1ZHX1</accession>
<dbReference type="EMBL" id="LN899826">
    <property type="protein sequence ID" value="CUV42473.1"/>
    <property type="molecule type" value="Genomic_DNA"/>
</dbReference>
<proteinExistence type="predicted"/>
<evidence type="ECO:0000313" key="8">
    <source>
        <dbReference type="EMBL" id="CUV42473.1"/>
    </source>
</evidence>
<dbReference type="EMBL" id="LN899822">
    <property type="protein sequence ID" value="CUV61314.1"/>
    <property type="molecule type" value="Genomic_DNA"/>
</dbReference>
<keyword evidence="3" id="KW-0946">Virion</keyword>
<evidence type="ECO:0000313" key="7">
    <source>
        <dbReference type="EMBL" id="CUV37125.1"/>
    </source>
</evidence>
<keyword evidence="1" id="KW-0732">Signal</keyword>
<dbReference type="EMBL" id="LN899823">
    <property type="protein sequence ID" value="CUV24701.1"/>
    <property type="molecule type" value="Genomic_DNA"/>
</dbReference>
<feature type="domain" description="Spore coat protein U/FanG" evidence="2">
    <location>
        <begin position="28"/>
        <end position="164"/>
    </location>
</feature>
<evidence type="ECO:0000313" key="6">
    <source>
        <dbReference type="EMBL" id="CUV30980.1"/>
    </source>
</evidence>
<dbReference type="Proteomes" id="UP000262427">
    <property type="component" value="Chromosome CM"/>
</dbReference>
<dbReference type="InterPro" id="IPR007893">
    <property type="entry name" value="Spore_coat_U/FanG"/>
</dbReference>
<evidence type="ECO:0000313" key="10">
    <source>
        <dbReference type="EMBL" id="CUV56056.1"/>
    </source>
</evidence>
<evidence type="ECO:0000259" key="2">
    <source>
        <dbReference type="Pfam" id="PF05229"/>
    </source>
</evidence>
<reference evidence="4" key="1">
    <citation type="submission" date="2015-10" db="EMBL/GenBank/DDBJ databases">
        <authorList>
            <person name="Gilbert D.G."/>
        </authorList>
    </citation>
    <scope>NUCLEOTIDE SEQUENCE</scope>
    <source>
        <strain evidence="4">Phyl III-seqv23</strain>
    </source>
</reference>
<dbReference type="SMART" id="SM00972">
    <property type="entry name" value="SCPU"/>
    <property type="match status" value="1"/>
</dbReference>
<dbReference type="PANTHER" id="PTHR37089:SF4">
    <property type="entry name" value="EXPORTED PROTEIN"/>
    <property type="match status" value="1"/>
</dbReference>
<evidence type="ECO:0000256" key="1">
    <source>
        <dbReference type="SAM" id="SignalP"/>
    </source>
</evidence>
<dbReference type="Pfam" id="PF05229">
    <property type="entry name" value="SCPU"/>
    <property type="match status" value="1"/>
</dbReference>
<evidence type="ECO:0000313" key="12">
    <source>
        <dbReference type="EMBL" id="UZF15735.1"/>
    </source>
</evidence>
<protein>
    <submittedName>
        <fullName evidence="11">Putative signal peptide protein</fullName>
    </submittedName>
    <submittedName>
        <fullName evidence="4">Sigma-fimbriae tip adhesin</fullName>
    </submittedName>
    <submittedName>
        <fullName evidence="12">Spore coat U domain-containing protein</fullName>
    </submittedName>
    <submittedName>
        <fullName evidence="3">Spore coat protein</fullName>
    </submittedName>
</protein>
<evidence type="ECO:0000313" key="3">
    <source>
        <dbReference type="EMBL" id="AYA45680.1"/>
    </source>
</evidence>
<keyword evidence="3" id="KW-0167">Capsid protein</keyword>
<reference evidence="13" key="3">
    <citation type="submission" date="2018-01" db="EMBL/GenBank/DDBJ databases">
        <title>Raltonia solanacearum P824 infects blueberry.</title>
        <authorList>
            <person name="Bocsanczy A.M."/>
            <person name="Norman D.J."/>
        </authorList>
    </citation>
    <scope>NUCLEOTIDE SEQUENCE [LARGE SCALE GENOMIC DNA]</scope>
    <source>
        <strain evidence="13">P824</strain>
    </source>
</reference>
<dbReference type="EMBL" id="LN899825">
    <property type="protein sequence ID" value="CUV37125.1"/>
    <property type="molecule type" value="Genomic_DNA"/>
</dbReference>
<organism evidence="4">
    <name type="scientific">Ralstonia solanacearum</name>
    <name type="common">Pseudomonas solanacearum</name>
    <dbReference type="NCBI Taxonomy" id="305"/>
    <lineage>
        <taxon>Bacteria</taxon>
        <taxon>Pseudomonadati</taxon>
        <taxon>Pseudomonadota</taxon>
        <taxon>Betaproteobacteria</taxon>
        <taxon>Burkholderiales</taxon>
        <taxon>Burkholderiaceae</taxon>
        <taxon>Ralstonia</taxon>
        <taxon>Ralstonia solanacearum species complex</taxon>
    </lineage>
</organism>
<dbReference type="EMBL" id="CP025741">
    <property type="protein sequence ID" value="AYA45680.1"/>
    <property type="molecule type" value="Genomic_DNA"/>
</dbReference>
<feature type="chain" id="PRO_5014231687" evidence="1">
    <location>
        <begin position="24"/>
        <end position="167"/>
    </location>
</feature>
<name>A0A0K1ZHX1_RALSL</name>
<dbReference type="PANTHER" id="PTHR37089">
    <property type="entry name" value="PROTEIN U-RELATED"/>
    <property type="match status" value="1"/>
</dbReference>
<reference evidence="12" key="4">
    <citation type="submission" date="2021-10" db="EMBL/GenBank/DDBJ databases">
        <title>Complete genome sequences of five Ralstonia solancearum strains isolated from sunflower.</title>
        <authorList>
            <person name="She X."/>
            <person name="He Z."/>
        </authorList>
    </citation>
    <scope>NUCLEOTIDE SEQUENCE</scope>
    <source>
        <strain evidence="12">RS638</strain>
    </source>
</reference>